<feature type="compositionally biased region" description="Basic and acidic residues" evidence="1">
    <location>
        <begin position="275"/>
        <end position="312"/>
    </location>
</feature>
<evidence type="ECO:0000313" key="4">
    <source>
        <dbReference type="Proteomes" id="UP000284452"/>
    </source>
</evidence>
<reference evidence="3 4" key="1">
    <citation type="submission" date="2017-10" db="EMBL/GenBank/DDBJ databases">
        <authorList>
            <person name="Sibley D."/>
            <person name="Venepally P."/>
            <person name="Karamycheva S."/>
            <person name="Hadjithomas M."/>
            <person name="Khan A."/>
            <person name="Brunk B."/>
            <person name="Roos D."/>
            <person name="Caler E."/>
            <person name="Lorenzi H."/>
        </authorList>
    </citation>
    <scope>NUCLEOTIDE SEQUENCE [LARGE SCALE GENOMIC DNA]</scope>
    <source>
        <strain evidence="3 4">CAST</strain>
    </source>
</reference>
<name>A0A425HND2_TOXGO</name>
<dbReference type="Proteomes" id="UP000284452">
    <property type="component" value="Unassembled WGS sequence"/>
</dbReference>
<comment type="caution">
    <text evidence="3">The sequence shown here is derived from an EMBL/GenBank/DDBJ whole genome shotgun (WGS) entry which is preliminary data.</text>
</comment>
<feature type="transmembrane region" description="Helical" evidence="2">
    <location>
        <begin position="80"/>
        <end position="100"/>
    </location>
</feature>
<feature type="region of interest" description="Disordered" evidence="1">
    <location>
        <begin position="352"/>
        <end position="374"/>
    </location>
</feature>
<dbReference type="AlphaFoldDB" id="A0A425HND2"/>
<proteinExistence type="predicted"/>
<keyword evidence="2" id="KW-1133">Transmembrane helix</keyword>
<dbReference type="VEuPathDB" id="ToxoDB:TGCAST_297450"/>
<protein>
    <submittedName>
        <fullName evidence="3">Putative transmembrane protein</fullName>
    </submittedName>
</protein>
<evidence type="ECO:0000256" key="1">
    <source>
        <dbReference type="SAM" id="MobiDB-lite"/>
    </source>
</evidence>
<feature type="region of interest" description="Disordered" evidence="1">
    <location>
        <begin position="193"/>
        <end position="338"/>
    </location>
</feature>
<keyword evidence="2 3" id="KW-0812">Transmembrane</keyword>
<accession>A0A425HND2</accession>
<dbReference type="EMBL" id="AHIV02002047">
    <property type="protein sequence ID" value="RQX67423.1"/>
    <property type="molecule type" value="Genomic_DNA"/>
</dbReference>
<gene>
    <name evidence="3" type="ORF">TGCAST_297450</name>
</gene>
<sequence>MGDTTYPHVLHTLGIHCGRLKKFDCQQVQERRTPDTIAQTTDGASELPLSPWWDRTNPYVFLSSVKGVYRPTNVPQREKPVWLTAFAATCTFICFFVWHLCFPSPQRVFRGCRIRRRLRHTMEGVRSLTGGTVEAMQEVDISELSFLDSFQSDDCSDLFTLSLPMSSFYFLHDVAFPVHPIVSPCSTEHPFPQRISQVSRRKKLPLSREGLPEGCPSVEGKAFSSVPSVPPPSCLSPATEPRLPTPSPSIPPPIKKGLEPNGPASVKAPSSPPEGHAEGEGDRAEEGRRRAETTGEKEERRSRNDVSEKRDSGTTSSLQLLVASPTRKAYSSVGSPGDGAAVTLKKMEIKPHAPSVSSKLQALRGENSLGSSPSRIDARLRFRSEPIVEDQGGSQKVSESNVLDGTSTFTDHRCLSPLTREKRDNFARFGHEHQRDKKPFQAREAGVAGMESLLDRLRTVQEIRPHAAEAAASLAISGEVEIGKRVSFRRSGREGDINALELMSTHKTSSHNIAQSPLNCDRQDDRNIRDIREQLAAVRDQLQRLPKTRKAQNAVARWKLVQELQTLEEQEKLLMERSLSGGVR</sequence>
<feature type="compositionally biased region" description="Pro residues" evidence="1">
    <location>
        <begin position="243"/>
        <end position="254"/>
    </location>
</feature>
<evidence type="ECO:0000256" key="2">
    <source>
        <dbReference type="SAM" id="Phobius"/>
    </source>
</evidence>
<evidence type="ECO:0000313" key="3">
    <source>
        <dbReference type="EMBL" id="RQX67423.1"/>
    </source>
</evidence>
<organism evidence="3 4">
    <name type="scientific">Toxoplasma gondii CAST</name>
    <dbReference type="NCBI Taxonomy" id="943122"/>
    <lineage>
        <taxon>Eukaryota</taxon>
        <taxon>Sar</taxon>
        <taxon>Alveolata</taxon>
        <taxon>Apicomplexa</taxon>
        <taxon>Conoidasida</taxon>
        <taxon>Coccidia</taxon>
        <taxon>Eucoccidiorida</taxon>
        <taxon>Eimeriorina</taxon>
        <taxon>Sarcocystidae</taxon>
        <taxon>Toxoplasma</taxon>
    </lineage>
</organism>
<keyword evidence="2" id="KW-0472">Membrane</keyword>